<comment type="caution">
    <text evidence="1">The sequence shown here is derived from an EMBL/GenBank/DDBJ whole genome shotgun (WGS) entry which is preliminary data.</text>
</comment>
<evidence type="ECO:0000313" key="1">
    <source>
        <dbReference type="EMBL" id="RTR30547.1"/>
    </source>
</evidence>
<dbReference type="EMBL" id="RXNV01000007">
    <property type="protein sequence ID" value="RTR30547.1"/>
    <property type="molecule type" value="Genomic_DNA"/>
</dbReference>
<dbReference type="Proteomes" id="UP000282060">
    <property type="component" value="Unassembled WGS sequence"/>
</dbReference>
<keyword evidence="1" id="KW-0670">Pyruvate</keyword>
<proteinExistence type="predicted"/>
<organism evidence="1 2">
    <name type="scientific">Shewanella atlantica</name>
    <dbReference type="NCBI Taxonomy" id="271099"/>
    <lineage>
        <taxon>Bacteria</taxon>
        <taxon>Pseudomonadati</taxon>
        <taxon>Pseudomonadota</taxon>
        <taxon>Gammaproteobacteria</taxon>
        <taxon>Alteromonadales</taxon>
        <taxon>Shewanellaceae</taxon>
        <taxon>Shewanella</taxon>
    </lineage>
</organism>
<sequence length="406" mass="46322">MSTNLHQAGVKLLKQLGRHADLVMDVYLSGSVPEEGENAAAIEKLRKSEILWRPEPDQELRLKRSVRALLEEALSDERNRQIDSNVGSSLASIKTLADHYKEARHNVDYSASEAYLSDLNEHVYSFAEGLRYSIRVLWSRINNEFGYVGTINAKIRENELAQSQVTELLNGLEMFQFSELGEIAGDIRELRKLLVTSLQETLSDCTQELSVVQSRLLELLGRFRQIRGRTRLLKGWLLYTDLHPDYTPADHVSHKQLPTLFNRAEAILAPAAVDVHNTGYEPELLDIVSRIKAITRTGQDPQLREHDVSVSLSQAEDFDIPDNPLKLAVDEYFCSVIDSGRNQSALEYLDEQELPWERESWLYQVICGYEGLPEEHRAYFELEPIGDPDPVYTGNFIIRDVEIWLA</sequence>
<accession>A0A3S0ISL6</accession>
<dbReference type="OrthoDB" id="8565078at2"/>
<protein>
    <submittedName>
        <fullName evidence="1">Phosphoenolpyruvate carboxylase</fullName>
    </submittedName>
</protein>
<dbReference type="RefSeq" id="WP_126506607.1">
    <property type="nucleotide sequence ID" value="NZ_RXNV01000007.1"/>
</dbReference>
<reference evidence="1 2" key="1">
    <citation type="submission" date="2018-12" db="EMBL/GenBank/DDBJ databases">
        <authorList>
            <person name="Yu L."/>
        </authorList>
    </citation>
    <scope>NUCLEOTIDE SEQUENCE [LARGE SCALE GENOMIC DNA]</scope>
    <source>
        <strain evidence="1 2">HAW-EB5</strain>
    </source>
</reference>
<name>A0A3S0ISL6_9GAMM</name>
<dbReference type="AlphaFoldDB" id="A0A3S0ISL6"/>
<keyword evidence="2" id="KW-1185">Reference proteome</keyword>
<evidence type="ECO:0000313" key="2">
    <source>
        <dbReference type="Proteomes" id="UP000282060"/>
    </source>
</evidence>
<gene>
    <name evidence="1" type="ORF">EKG39_15050</name>
</gene>